<reference evidence="1" key="3">
    <citation type="journal article" date="2018" name="Nature">
        <title>A major lineage of non-tailed dsDNA viruses as unrecognized killers of marine bacteria.</title>
        <authorList>
            <person name="Kauffman K.M."/>
            <person name="Hussain F.A."/>
            <person name="Yang J."/>
            <person name="Arevalo P."/>
            <person name="Brown J.M."/>
            <person name="Chang W.K."/>
            <person name="VanInsberghe D."/>
            <person name="Elsherbini J."/>
            <person name="Sharma R.S."/>
            <person name="Cutler M.B."/>
            <person name="Kelly L."/>
            <person name="Polz M.F."/>
        </authorList>
    </citation>
    <scope>NUCLEOTIDE SEQUENCE</scope>
    <source>
        <strain evidence="1">10N.222.48.A2</strain>
    </source>
</reference>
<gene>
    <name evidence="1" type="ORF">BCS92_05130</name>
    <name evidence="2" type="ORF">FC057_20130</name>
</gene>
<evidence type="ECO:0000313" key="3">
    <source>
        <dbReference type="Proteomes" id="UP000235579"/>
    </source>
</evidence>
<name>A0A2N7NNB0_9VIBR</name>
<comment type="caution">
    <text evidence="1">The sequence shown here is derived from an EMBL/GenBank/DDBJ whole genome shotgun (WGS) entry which is preliminary data.</text>
</comment>
<organism evidence="1 3">
    <name type="scientific">Vibrio tasmaniensis</name>
    <dbReference type="NCBI Taxonomy" id="212663"/>
    <lineage>
        <taxon>Bacteria</taxon>
        <taxon>Pseudomonadati</taxon>
        <taxon>Pseudomonadota</taxon>
        <taxon>Gammaproteobacteria</taxon>
        <taxon>Vibrionales</taxon>
        <taxon>Vibrionaceae</taxon>
        <taxon>Vibrio</taxon>
    </lineage>
</organism>
<reference evidence="1" key="2">
    <citation type="submission" date="2016-07" db="EMBL/GenBank/DDBJ databases">
        <authorList>
            <person name="Wan K."/>
            <person name="Booth B."/>
            <person name="Spirohn K."/>
            <person name="Hao T."/>
            <person name="Hu Y."/>
            <person name="Calderwood M."/>
            <person name="Hill D."/>
            <person name="Mohr S."/>
            <person name="Vidal M."/>
            <person name="Celniker S."/>
            <person name="Perrimon N."/>
        </authorList>
    </citation>
    <scope>NUCLEOTIDE SEQUENCE</scope>
    <source>
        <strain evidence="1">10N.222.48.A2</strain>
    </source>
</reference>
<dbReference type="Proteomes" id="UP000308018">
    <property type="component" value="Unassembled WGS sequence"/>
</dbReference>
<dbReference type="Proteomes" id="UP000235579">
    <property type="component" value="Unassembled WGS sequence"/>
</dbReference>
<dbReference type="AlphaFoldDB" id="A0A2N7NNB0"/>
<protein>
    <submittedName>
        <fullName evidence="1">Uncharacterized protein</fullName>
    </submittedName>
</protein>
<evidence type="ECO:0000313" key="2">
    <source>
        <dbReference type="EMBL" id="TKG28996.1"/>
    </source>
</evidence>
<evidence type="ECO:0000313" key="1">
    <source>
        <dbReference type="EMBL" id="PMP17791.1"/>
    </source>
</evidence>
<accession>A0A2N7NNB0</accession>
<reference evidence="3" key="1">
    <citation type="submission" date="2016-07" db="EMBL/GenBank/DDBJ databases">
        <title>Nontailed viruses are major unrecognized killers of bacteria in the ocean.</title>
        <authorList>
            <person name="Kauffman K."/>
            <person name="Hussain F."/>
            <person name="Yang J."/>
            <person name="Arevalo P."/>
            <person name="Brown J."/>
            <person name="Cutler M."/>
            <person name="Kelly L."/>
            <person name="Polz M.F."/>
        </authorList>
    </citation>
    <scope>NUCLEOTIDE SEQUENCE [LARGE SCALE GENOMIC DNA]</scope>
    <source>
        <strain evidence="3">10N.222.48.A2</strain>
    </source>
</reference>
<dbReference type="RefSeq" id="WP_102257438.1">
    <property type="nucleotide sequence ID" value="NZ_MDBG01000173.1"/>
</dbReference>
<dbReference type="EMBL" id="MDBP01000014">
    <property type="protein sequence ID" value="PMP17791.1"/>
    <property type="molecule type" value="Genomic_DNA"/>
</dbReference>
<reference evidence="2 4" key="4">
    <citation type="submission" date="2019-04" db="EMBL/GenBank/DDBJ databases">
        <title>A reverse ecology approach based on a biological definition of microbial populations.</title>
        <authorList>
            <person name="Arevalo P."/>
            <person name="Vaninsberghe D."/>
            <person name="Elsherbini J."/>
            <person name="Gore J."/>
            <person name="Polz M."/>
        </authorList>
    </citation>
    <scope>NUCLEOTIDE SEQUENCE [LARGE SCALE GENOMIC DNA]</scope>
    <source>
        <strain evidence="2 4">10N.222.45.A8</strain>
    </source>
</reference>
<dbReference type="EMBL" id="SYVV01000037">
    <property type="protein sequence ID" value="TKG28996.1"/>
    <property type="molecule type" value="Genomic_DNA"/>
</dbReference>
<sequence>MSLMPFDSIFNANGGDDHHKSTGIDDERCRINGFNNARTGAQRTQSLVGVLVLFNGQSINQVKRFINANSTDKVYKIISELKANWKLDIDISSGVVRLNDLGPIFNANAAGVLEVAFPTGNVIIGNRLYKVC</sequence>
<evidence type="ECO:0000313" key="4">
    <source>
        <dbReference type="Proteomes" id="UP000308018"/>
    </source>
</evidence>
<proteinExistence type="predicted"/>